<dbReference type="AlphaFoldDB" id="A0AAJ0B616"/>
<feature type="binding site" evidence="3">
    <location>
        <position position="283"/>
    </location>
    <ligand>
        <name>dimethylallyl diphosphate</name>
        <dbReference type="ChEBI" id="CHEBI:57623"/>
    </ligand>
</feature>
<comment type="similarity">
    <text evidence="1">Belongs to the tryptophan dimethylallyltransferase family.</text>
</comment>
<feature type="binding site" evidence="3">
    <location>
        <position position="115"/>
    </location>
    <ligand>
        <name>dimethylallyl diphosphate</name>
        <dbReference type="ChEBI" id="CHEBI:57623"/>
    </ligand>
</feature>
<comment type="caution">
    <text evidence="5">The sequence shown here is derived from an EMBL/GenBank/DDBJ whole genome shotgun (WGS) entry which is preliminary data.</text>
</comment>
<feature type="region of interest" description="Disordered" evidence="4">
    <location>
        <begin position="1"/>
        <end position="28"/>
    </location>
</feature>
<organism evidence="5 6">
    <name type="scientific">Echria macrotheca</name>
    <dbReference type="NCBI Taxonomy" id="438768"/>
    <lineage>
        <taxon>Eukaryota</taxon>
        <taxon>Fungi</taxon>
        <taxon>Dikarya</taxon>
        <taxon>Ascomycota</taxon>
        <taxon>Pezizomycotina</taxon>
        <taxon>Sordariomycetes</taxon>
        <taxon>Sordariomycetidae</taxon>
        <taxon>Sordariales</taxon>
        <taxon>Schizotheciaceae</taxon>
        <taxon>Echria</taxon>
    </lineage>
</organism>
<evidence type="ECO:0000313" key="5">
    <source>
        <dbReference type="EMBL" id="KAK1751068.1"/>
    </source>
</evidence>
<dbReference type="InterPro" id="IPR033964">
    <property type="entry name" value="ABBA"/>
</dbReference>
<evidence type="ECO:0000256" key="4">
    <source>
        <dbReference type="SAM" id="MobiDB-lite"/>
    </source>
</evidence>
<dbReference type="PANTHER" id="PTHR40627">
    <property type="entry name" value="INDOLE PRENYLTRANSFERASE TDIB-RELATED"/>
    <property type="match status" value="1"/>
</dbReference>
<dbReference type="PIRSF" id="PIRSF000509">
    <property type="entry name" value="Trp_DMAT"/>
    <property type="match status" value="1"/>
</dbReference>
<name>A0AAJ0B616_9PEZI</name>
<dbReference type="PANTHER" id="PTHR40627:SF4">
    <property type="entry name" value="PRENYLTRANSFERASE ASQH1-RELATED"/>
    <property type="match status" value="1"/>
</dbReference>
<dbReference type="GO" id="GO:0004659">
    <property type="term" value="F:prenyltransferase activity"/>
    <property type="evidence" value="ECO:0007669"/>
    <property type="project" value="TreeGrafter"/>
</dbReference>
<sequence>MRLPDSPRPALTMDLIPPRPPSPALLSNTPNANTKADAKWWSDITLRHLHSLLSSATYPLKQQHRLLNFHRRFVAPHLGPSIPTSSLPSGFRSWMTDDSTPVEYSWKWGSKPSVRYSVELISPSSGTCKDPWNQGETLSFLCGLERDQSIIPGVDLTLFHRFYELFFGGDSGEDWEGLEQAARSTLFLGFELPECVGGGEDITLKAYFLPRERPGQSVGTQIFEAVRSVLGSLPDRNDPRHDTCKSLEALTSFLTSEKNNSDLSPFMLAVDCIGPSQSRLKIYARSPQTSFASVLSIMALAGRRVVSPVAEEQLRNLWLAVLGISEPDFDPDEELILHPSLEGDGNVPRGVLYYFDVAGDIPDVKVYIPVGRYSRLDDRAVARGLIGFMCKDGKGYAEAYERALRGISGGEADGGWGTHTYVSASYRGDGVVVTSYLSPQLYRQSAY</sequence>
<gene>
    <name evidence="5" type="ORF">QBC47DRAFT_351869</name>
</gene>
<evidence type="ECO:0000256" key="1">
    <source>
        <dbReference type="ARBA" id="ARBA00010209"/>
    </source>
</evidence>
<dbReference type="Proteomes" id="UP001239445">
    <property type="component" value="Unassembled WGS sequence"/>
</dbReference>
<dbReference type="InterPro" id="IPR012148">
    <property type="entry name" value="ABBA_DMATS-like"/>
</dbReference>
<evidence type="ECO:0000313" key="6">
    <source>
        <dbReference type="Proteomes" id="UP001239445"/>
    </source>
</evidence>
<dbReference type="CDD" id="cd13929">
    <property type="entry name" value="PT-DMATS_CymD"/>
    <property type="match status" value="1"/>
</dbReference>
<dbReference type="Pfam" id="PF11991">
    <property type="entry name" value="Trp_DMAT"/>
    <property type="match status" value="1"/>
</dbReference>
<feature type="binding site" evidence="3">
    <location>
        <position position="205"/>
    </location>
    <ligand>
        <name>dimethylallyl diphosphate</name>
        <dbReference type="ChEBI" id="CHEBI:57623"/>
    </ligand>
</feature>
<dbReference type="SFLD" id="SFLDG01162">
    <property type="entry name" value="I"/>
    <property type="match status" value="1"/>
</dbReference>
<feature type="binding site" evidence="3">
    <location>
        <position position="279"/>
    </location>
    <ligand>
        <name>dimethylallyl diphosphate</name>
        <dbReference type="ChEBI" id="CHEBI:57623"/>
    </ligand>
</feature>
<dbReference type="EMBL" id="MU839843">
    <property type="protein sequence ID" value="KAK1751068.1"/>
    <property type="molecule type" value="Genomic_DNA"/>
</dbReference>
<reference evidence="5" key="1">
    <citation type="submission" date="2023-06" db="EMBL/GenBank/DDBJ databases">
        <title>Genome-scale phylogeny and comparative genomics of the fungal order Sordariales.</title>
        <authorList>
            <consortium name="Lawrence Berkeley National Laboratory"/>
            <person name="Hensen N."/>
            <person name="Bonometti L."/>
            <person name="Westerberg I."/>
            <person name="Brannstrom I.O."/>
            <person name="Guillou S."/>
            <person name="Cros-Aarteil S."/>
            <person name="Calhoun S."/>
            <person name="Haridas S."/>
            <person name="Kuo A."/>
            <person name="Mondo S."/>
            <person name="Pangilinan J."/>
            <person name="Riley R."/>
            <person name="Labutti K."/>
            <person name="Andreopoulos B."/>
            <person name="Lipzen A."/>
            <person name="Chen C."/>
            <person name="Yanf M."/>
            <person name="Daum C."/>
            <person name="Ng V."/>
            <person name="Clum A."/>
            <person name="Steindorff A."/>
            <person name="Ohm R."/>
            <person name="Martin F."/>
            <person name="Silar P."/>
            <person name="Natvig D."/>
            <person name="Lalanne C."/>
            <person name="Gautier V."/>
            <person name="Ament-Velasquez S.L."/>
            <person name="Kruys A."/>
            <person name="Hutchinson M.I."/>
            <person name="Powell A.J."/>
            <person name="Barry K."/>
            <person name="Miller A.N."/>
            <person name="Grigoriev I.V."/>
            <person name="Debuchy R."/>
            <person name="Gladieux P."/>
            <person name="Thoren M.H."/>
            <person name="Johannesson H."/>
        </authorList>
    </citation>
    <scope>NUCLEOTIDE SEQUENCE</scope>
    <source>
        <strain evidence="5">PSN4</strain>
    </source>
</reference>
<keyword evidence="6" id="KW-1185">Reference proteome</keyword>
<evidence type="ECO:0000256" key="3">
    <source>
        <dbReference type="PIRSR" id="PIRSR000509-1"/>
    </source>
</evidence>
<evidence type="ECO:0000256" key="2">
    <source>
        <dbReference type="ARBA" id="ARBA00022679"/>
    </source>
</evidence>
<dbReference type="InterPro" id="IPR017795">
    <property type="entry name" value="ABBA_NscD-like"/>
</dbReference>
<proteinExistence type="inferred from homology"/>
<feature type="binding site" evidence="3">
    <location>
        <position position="207"/>
    </location>
    <ligand>
        <name>dimethylallyl diphosphate</name>
        <dbReference type="ChEBI" id="CHEBI:57623"/>
    </ligand>
</feature>
<dbReference type="SFLD" id="SFLDS00036">
    <property type="entry name" value="Aromatic_Prenyltransferase"/>
    <property type="match status" value="1"/>
</dbReference>
<dbReference type="NCBIfam" id="TIGR03429">
    <property type="entry name" value="arom_pren_DMATS"/>
    <property type="match status" value="1"/>
</dbReference>
<keyword evidence="2" id="KW-0808">Transferase</keyword>
<feature type="binding site" evidence="3">
    <location>
        <position position="281"/>
    </location>
    <ligand>
        <name>dimethylallyl diphosphate</name>
        <dbReference type="ChEBI" id="CHEBI:57623"/>
    </ligand>
</feature>
<accession>A0AAJ0B616</accession>
<feature type="binding site" evidence="3">
    <location>
        <position position="367"/>
    </location>
    <ligand>
        <name>dimethylallyl diphosphate</name>
        <dbReference type="ChEBI" id="CHEBI:57623"/>
    </ligand>
</feature>
<feature type="binding site" evidence="3">
    <location>
        <position position="103"/>
    </location>
    <ligand>
        <name>L-tryptophan</name>
        <dbReference type="ChEBI" id="CHEBI:57912"/>
    </ligand>
</feature>
<protein>
    <submittedName>
        <fullName evidence="5">Aromatic prenyltransferase</fullName>
    </submittedName>
</protein>
<dbReference type="GO" id="GO:0009820">
    <property type="term" value="P:alkaloid metabolic process"/>
    <property type="evidence" value="ECO:0007669"/>
    <property type="project" value="InterPro"/>
</dbReference>